<proteinExistence type="predicted"/>
<dbReference type="CDD" id="cd16364">
    <property type="entry name" value="T3SC_I-like"/>
    <property type="match status" value="1"/>
</dbReference>
<accession>A0ABX0UYX4</accession>
<evidence type="ECO:0000313" key="2">
    <source>
        <dbReference type="Proteomes" id="UP001429580"/>
    </source>
</evidence>
<dbReference type="EMBL" id="JAASQI010000004">
    <property type="protein sequence ID" value="NIJ58132.1"/>
    <property type="molecule type" value="Genomic_DNA"/>
</dbReference>
<protein>
    <recommendedName>
        <fullName evidence="3">Type III secretion system chaperone</fullName>
    </recommendedName>
</protein>
<dbReference type="Pfam" id="PF05932">
    <property type="entry name" value="CesT"/>
    <property type="match status" value="1"/>
</dbReference>
<comment type="caution">
    <text evidence="1">The sequence shown here is derived from an EMBL/GenBank/DDBJ whole genome shotgun (WGS) entry which is preliminary data.</text>
</comment>
<keyword evidence="2" id="KW-1185">Reference proteome</keyword>
<reference evidence="1 2" key="1">
    <citation type="submission" date="2020-03" db="EMBL/GenBank/DDBJ databases">
        <title>Genomic Encyclopedia of Type Strains, Phase IV (KMG-IV): sequencing the most valuable type-strain genomes for metagenomic binning, comparative biology and taxonomic classification.</title>
        <authorList>
            <person name="Goeker M."/>
        </authorList>
    </citation>
    <scope>NUCLEOTIDE SEQUENCE [LARGE SCALE GENOMIC DNA]</scope>
    <source>
        <strain evidence="1 2">DSM 103870</strain>
    </source>
</reference>
<dbReference type="InterPro" id="IPR010261">
    <property type="entry name" value="Tir_chaperone"/>
</dbReference>
<dbReference type="Gene3D" id="3.30.1460.10">
    <property type="match status" value="1"/>
</dbReference>
<evidence type="ECO:0000313" key="1">
    <source>
        <dbReference type="EMBL" id="NIJ58132.1"/>
    </source>
</evidence>
<sequence length="162" mass="17533">MSEVRVAVSLDAEALLSGFGAYVGLPDLTFGERGFVGLLFDDHALNIFYDGARDAFMLYGPVGQVPPSVDDGFFRRLAVSAHSSAFGGEGALTFDEVHGQVIWSDRIPLSGLTQERFQEALKAAVDRIEWLKRSPFDVLLRGEGTSGSPVSDFSKSEGAMRI</sequence>
<name>A0ABX0UYX4_9HYPH</name>
<dbReference type="RefSeq" id="WP_166951754.1">
    <property type="nucleotide sequence ID" value="NZ_JAASQI010000004.1"/>
</dbReference>
<organism evidence="1 2">
    <name type="scientific">Pseudochelatococcus lubricantis</name>
    <dbReference type="NCBI Taxonomy" id="1538102"/>
    <lineage>
        <taxon>Bacteria</taxon>
        <taxon>Pseudomonadati</taxon>
        <taxon>Pseudomonadota</taxon>
        <taxon>Alphaproteobacteria</taxon>
        <taxon>Hyphomicrobiales</taxon>
        <taxon>Chelatococcaceae</taxon>
        <taxon>Pseudochelatococcus</taxon>
    </lineage>
</organism>
<evidence type="ECO:0008006" key="3">
    <source>
        <dbReference type="Google" id="ProtNLM"/>
    </source>
</evidence>
<gene>
    <name evidence="1" type="ORF">FHS82_001974</name>
</gene>
<dbReference type="SUPFAM" id="SSF69635">
    <property type="entry name" value="Type III secretory system chaperone-like"/>
    <property type="match status" value="1"/>
</dbReference>
<dbReference type="Proteomes" id="UP001429580">
    <property type="component" value="Unassembled WGS sequence"/>
</dbReference>